<name>A0A377CUI7_ECOLX</name>
<reference evidence="1 2" key="1">
    <citation type="submission" date="2018-06" db="EMBL/GenBank/DDBJ databases">
        <authorList>
            <consortium name="Pathogen Informatics"/>
            <person name="Doyle S."/>
        </authorList>
    </citation>
    <scope>NUCLEOTIDE SEQUENCE [LARGE SCALE GENOMIC DNA]</scope>
    <source>
        <strain evidence="1 2">NCTC9962</strain>
    </source>
</reference>
<evidence type="ECO:0000313" key="2">
    <source>
        <dbReference type="Proteomes" id="UP000254052"/>
    </source>
</evidence>
<dbReference type="AlphaFoldDB" id="A0A377CUI7"/>
<evidence type="ECO:0000313" key="1">
    <source>
        <dbReference type="EMBL" id="STM07608.1"/>
    </source>
</evidence>
<protein>
    <submittedName>
        <fullName evidence="1">Protein involved in detoxification of methylglyoxal</fullName>
    </submittedName>
</protein>
<proteinExistence type="predicted"/>
<organism evidence="1 2">
    <name type="scientific">Escherichia coli</name>
    <dbReference type="NCBI Taxonomy" id="562"/>
    <lineage>
        <taxon>Bacteria</taxon>
        <taxon>Pseudomonadati</taxon>
        <taxon>Pseudomonadota</taxon>
        <taxon>Gammaproteobacteria</taxon>
        <taxon>Enterobacterales</taxon>
        <taxon>Enterobacteriaceae</taxon>
        <taxon>Escherichia</taxon>
    </lineage>
</organism>
<accession>A0A377CUI7</accession>
<dbReference type="Proteomes" id="UP000254052">
    <property type="component" value="Unassembled WGS sequence"/>
</dbReference>
<sequence length="64" mass="7388">MILSELISHGEVDDQMLLNATALIRLEDWDFLESALVSWDNLPAVVLKELQQIRHAMIFGRSFF</sequence>
<gene>
    <name evidence="1" type="primary">ydbD_5</name>
    <name evidence="1" type="ORF">NCTC9962_05226</name>
</gene>
<dbReference type="EMBL" id="UGED01000010">
    <property type="protein sequence ID" value="STM07608.1"/>
    <property type="molecule type" value="Genomic_DNA"/>
</dbReference>